<dbReference type="InterPro" id="IPR050348">
    <property type="entry name" value="Protein-Tyr_Phosphatase"/>
</dbReference>
<dbReference type="Proteomes" id="UP001186944">
    <property type="component" value="Unassembled WGS sequence"/>
</dbReference>
<dbReference type="InterPro" id="IPR000387">
    <property type="entry name" value="Tyr_Pase_dom"/>
</dbReference>
<sequence>MNIDGGCGMPTGDAYSSRAPDPTSGLLGVRRCSIWCSIVSAVEIFVRIFFNSFVSHLCPLPCGARKKVPREGFDRSSLTHMDSSAVVLIVLAVIILIFTIVIVLVFLRKRDYSKEKANKASETDGVELIAGSDTGTVLNVAAVEDDLGALSQTGDTAEQGTAYLVTIDDHERIYCNTDDTMNGIPVSQLKAYFTANRQKKKFEDEFKFMTIFISFLKWIIHLQKKCEQYWPNPNEKMTLGKFGLTLKDERIFSYYTLREVEIVDNKSKEKRDILHNHFTTWPDHGTPDSLLLILFHKRVIATKPKYDGPILVHCSAGIGRTGTFIALDALENQGANTGIVDIENYVRIMRKDRLNMIQTSEQYKVLHEALVEEFQWHDTSISMDEFPSVWKSIDSDNSPINQQHLKKEYDTQISKEAFMVTQVPLQGTIVDFWRLISDQDSRCIVYFASSSDEENSFFPASDNSTETEMHLIQKESITSILEDEEEIKLIVKNKENNQTTDVLMLKMNMAGRSFPSASHIFRAAEVVELQRRRFKNSPCTIVSLWEEISIRTLLQHQQQNTKTPDAKTQRRARKKGELESNVGDTAILPS</sequence>
<dbReference type="CDD" id="cd00047">
    <property type="entry name" value="PTPc"/>
    <property type="match status" value="1"/>
</dbReference>
<evidence type="ECO:0000259" key="3">
    <source>
        <dbReference type="PROSITE" id="PS50055"/>
    </source>
</evidence>
<feature type="transmembrane region" description="Helical" evidence="2">
    <location>
        <begin position="85"/>
        <end position="107"/>
    </location>
</feature>
<dbReference type="InterPro" id="IPR000242">
    <property type="entry name" value="PTP_cat"/>
</dbReference>
<evidence type="ECO:0000256" key="1">
    <source>
        <dbReference type="SAM" id="MobiDB-lite"/>
    </source>
</evidence>
<dbReference type="PANTHER" id="PTHR19134:SF449">
    <property type="entry name" value="TYROSINE-PROTEIN PHOSPHATASE 1"/>
    <property type="match status" value="1"/>
</dbReference>
<dbReference type="SMART" id="SM00404">
    <property type="entry name" value="PTPc_motif"/>
    <property type="match status" value="1"/>
</dbReference>
<dbReference type="EMBL" id="VSWD01000010">
    <property type="protein sequence ID" value="KAK3089917.1"/>
    <property type="molecule type" value="Genomic_DNA"/>
</dbReference>
<proteinExistence type="predicted"/>
<comment type="caution">
    <text evidence="5">The sequence shown here is derived from an EMBL/GenBank/DDBJ whole genome shotgun (WGS) entry which is preliminary data.</text>
</comment>
<keyword evidence="2" id="KW-0812">Transmembrane</keyword>
<dbReference type="InterPro" id="IPR029021">
    <property type="entry name" value="Prot-tyrosine_phosphatase-like"/>
</dbReference>
<dbReference type="Gene3D" id="3.90.190.10">
    <property type="entry name" value="Protein tyrosine phosphatase superfamily"/>
    <property type="match status" value="2"/>
</dbReference>
<organism evidence="5 6">
    <name type="scientific">Pinctada imbricata</name>
    <name type="common">Atlantic pearl-oyster</name>
    <name type="synonym">Pinctada martensii</name>
    <dbReference type="NCBI Taxonomy" id="66713"/>
    <lineage>
        <taxon>Eukaryota</taxon>
        <taxon>Metazoa</taxon>
        <taxon>Spiralia</taxon>
        <taxon>Lophotrochozoa</taxon>
        <taxon>Mollusca</taxon>
        <taxon>Bivalvia</taxon>
        <taxon>Autobranchia</taxon>
        <taxon>Pteriomorphia</taxon>
        <taxon>Pterioida</taxon>
        <taxon>Pterioidea</taxon>
        <taxon>Pteriidae</taxon>
        <taxon>Pinctada</taxon>
    </lineage>
</organism>
<dbReference type="PROSITE" id="PS50056">
    <property type="entry name" value="TYR_PHOSPHATASE_2"/>
    <property type="match status" value="1"/>
</dbReference>
<name>A0AA88XT08_PINIB</name>
<evidence type="ECO:0000256" key="2">
    <source>
        <dbReference type="SAM" id="Phobius"/>
    </source>
</evidence>
<keyword evidence="2" id="KW-0472">Membrane</keyword>
<feature type="domain" description="Tyrosine specific protein phosphatases" evidence="4">
    <location>
        <begin position="307"/>
        <end position="364"/>
    </location>
</feature>
<keyword evidence="6" id="KW-1185">Reference proteome</keyword>
<evidence type="ECO:0000313" key="5">
    <source>
        <dbReference type="EMBL" id="KAK3089917.1"/>
    </source>
</evidence>
<dbReference type="InterPro" id="IPR003595">
    <property type="entry name" value="Tyr_Pase_cat"/>
</dbReference>
<dbReference type="AlphaFoldDB" id="A0AA88XT08"/>
<keyword evidence="2" id="KW-1133">Transmembrane helix</keyword>
<accession>A0AA88XT08</accession>
<dbReference type="PROSITE" id="PS50055">
    <property type="entry name" value="TYR_PHOSPHATASE_PTP"/>
    <property type="match status" value="1"/>
</dbReference>
<protein>
    <submittedName>
        <fullName evidence="5">Uncharacterized protein</fullName>
    </submittedName>
</protein>
<feature type="domain" description="Tyrosine-protein phosphatase" evidence="3">
    <location>
        <begin position="103"/>
        <end position="373"/>
    </location>
</feature>
<gene>
    <name evidence="5" type="ORF">FSP39_007642</name>
</gene>
<reference evidence="5" key="1">
    <citation type="submission" date="2019-08" db="EMBL/GenBank/DDBJ databases">
        <title>The improved chromosome-level genome for the pearl oyster Pinctada fucata martensii using PacBio sequencing and Hi-C.</title>
        <authorList>
            <person name="Zheng Z."/>
        </authorList>
    </citation>
    <scope>NUCLEOTIDE SEQUENCE</scope>
    <source>
        <strain evidence="5">ZZ-2019</strain>
        <tissue evidence="5">Adductor muscle</tissue>
    </source>
</reference>
<evidence type="ECO:0000259" key="4">
    <source>
        <dbReference type="PROSITE" id="PS50056"/>
    </source>
</evidence>
<dbReference type="Pfam" id="PF00102">
    <property type="entry name" value="Y_phosphatase"/>
    <property type="match status" value="2"/>
</dbReference>
<evidence type="ECO:0000313" key="6">
    <source>
        <dbReference type="Proteomes" id="UP001186944"/>
    </source>
</evidence>
<dbReference type="InterPro" id="IPR016130">
    <property type="entry name" value="Tyr_Pase_AS"/>
</dbReference>
<dbReference type="SMART" id="SM00194">
    <property type="entry name" value="PTPc"/>
    <property type="match status" value="1"/>
</dbReference>
<dbReference type="PRINTS" id="PR00700">
    <property type="entry name" value="PRTYPHPHTASE"/>
</dbReference>
<feature type="region of interest" description="Disordered" evidence="1">
    <location>
        <begin position="556"/>
        <end position="590"/>
    </location>
</feature>
<dbReference type="GO" id="GO:0004725">
    <property type="term" value="F:protein tyrosine phosphatase activity"/>
    <property type="evidence" value="ECO:0007669"/>
    <property type="project" value="InterPro"/>
</dbReference>
<dbReference type="SUPFAM" id="SSF52799">
    <property type="entry name" value="(Phosphotyrosine protein) phosphatases II"/>
    <property type="match status" value="2"/>
</dbReference>
<dbReference type="PROSITE" id="PS00383">
    <property type="entry name" value="TYR_PHOSPHATASE_1"/>
    <property type="match status" value="1"/>
</dbReference>
<dbReference type="PANTHER" id="PTHR19134">
    <property type="entry name" value="RECEPTOR-TYPE TYROSINE-PROTEIN PHOSPHATASE"/>
    <property type="match status" value="1"/>
</dbReference>